<proteinExistence type="predicted"/>
<dbReference type="RefSeq" id="XP_035442051.1">
    <property type="nucleotide sequence ID" value="XM_035586158.2"/>
</dbReference>
<evidence type="ECO:0000313" key="3">
    <source>
        <dbReference type="EMBL" id="SOQ36759.1"/>
    </source>
</evidence>
<keyword evidence="1" id="KW-1133">Transmembrane helix</keyword>
<protein>
    <submittedName>
        <fullName evidence="3">SFRICE_028857</fullName>
    </submittedName>
    <submittedName>
        <fullName evidence="5">Uncharacterized protein LOC118270546</fullName>
    </submittedName>
</protein>
<reference evidence="3" key="1">
    <citation type="submission" date="2016-07" db="EMBL/GenBank/DDBJ databases">
        <authorList>
            <person name="Bretaudeau A."/>
        </authorList>
    </citation>
    <scope>NUCLEOTIDE SEQUENCE</scope>
    <source>
        <strain evidence="3">Rice</strain>
        <tissue evidence="3">Whole body</tissue>
    </source>
</reference>
<dbReference type="PANTHER" id="PTHR21879">
    <property type="entry name" value="FI03362P-RELATED-RELATED"/>
    <property type="match status" value="1"/>
</dbReference>
<feature type="signal peptide" evidence="2">
    <location>
        <begin position="1"/>
        <end position="16"/>
    </location>
</feature>
<dbReference type="AlphaFoldDB" id="A0A2H1V7I4"/>
<accession>A0A2H1V7I4</accession>
<gene>
    <name evidence="5" type="primary">LOC118270546</name>
    <name evidence="3" type="ORF">SFRICE_028857</name>
</gene>
<feature type="chain" id="PRO_5044573712" evidence="2">
    <location>
        <begin position="17"/>
        <end position="252"/>
    </location>
</feature>
<keyword evidence="4" id="KW-1185">Reference proteome</keyword>
<organism evidence="3">
    <name type="scientific">Spodoptera frugiperda</name>
    <name type="common">Fall armyworm</name>
    <dbReference type="NCBI Taxonomy" id="7108"/>
    <lineage>
        <taxon>Eukaryota</taxon>
        <taxon>Metazoa</taxon>
        <taxon>Ecdysozoa</taxon>
        <taxon>Arthropoda</taxon>
        <taxon>Hexapoda</taxon>
        <taxon>Insecta</taxon>
        <taxon>Pterygota</taxon>
        <taxon>Neoptera</taxon>
        <taxon>Endopterygota</taxon>
        <taxon>Lepidoptera</taxon>
        <taxon>Glossata</taxon>
        <taxon>Ditrysia</taxon>
        <taxon>Noctuoidea</taxon>
        <taxon>Noctuidae</taxon>
        <taxon>Amphipyrinae</taxon>
        <taxon>Spodoptera</taxon>
    </lineage>
</organism>
<dbReference type="Proteomes" id="UP000829999">
    <property type="component" value="Chromosome 13"/>
</dbReference>
<evidence type="ECO:0000313" key="5">
    <source>
        <dbReference type="RefSeq" id="XP_035442051.1"/>
    </source>
</evidence>
<keyword evidence="1" id="KW-0472">Membrane</keyword>
<dbReference type="Pfam" id="PF07898">
    <property type="entry name" value="DUF1676"/>
    <property type="match status" value="1"/>
</dbReference>
<evidence type="ECO:0000313" key="4">
    <source>
        <dbReference type="Proteomes" id="UP000829999"/>
    </source>
</evidence>
<evidence type="ECO:0000256" key="1">
    <source>
        <dbReference type="SAM" id="Phobius"/>
    </source>
</evidence>
<evidence type="ECO:0000256" key="2">
    <source>
        <dbReference type="SAM" id="SignalP"/>
    </source>
</evidence>
<dbReference type="PANTHER" id="PTHR21879:SF1">
    <property type="entry name" value="FI01546P"/>
    <property type="match status" value="1"/>
</dbReference>
<dbReference type="OrthoDB" id="7446909at2759"/>
<feature type="transmembrane region" description="Helical" evidence="1">
    <location>
        <begin position="159"/>
        <end position="183"/>
    </location>
</feature>
<dbReference type="InterPro" id="IPR012464">
    <property type="entry name" value="DUF1676"/>
</dbReference>
<keyword evidence="2" id="KW-0732">Signal</keyword>
<keyword evidence="1" id="KW-0812">Transmembrane</keyword>
<dbReference type="GeneID" id="118270546"/>
<reference evidence="5" key="2">
    <citation type="submission" date="2025-04" db="UniProtKB">
        <authorList>
            <consortium name="RefSeq"/>
        </authorList>
    </citation>
    <scope>IDENTIFICATION</scope>
    <source>
        <tissue evidence="5">Whole larval tissue</tissue>
    </source>
</reference>
<dbReference type="GO" id="GO:0016020">
    <property type="term" value="C:membrane"/>
    <property type="evidence" value="ECO:0007669"/>
    <property type="project" value="TreeGrafter"/>
</dbReference>
<sequence length="252" mass="27288">MKLFLVILAATAFVSAEDSDNTLESAINFIKDCKGDYILCVKEKMLRIVDNLRASRSITIVDGVVFKGEPEPRSAKKLDALPVDPTARDAEVNYRLVDGVVSLFETHAVEVKMNQADKESIQRSLEEGRGKKKGGGMGGIIGLLGAKLLLGKLFIVKLIALKALATAKIALVLAAILFVAYCLKGEQTKTTYEVIPHAHHHESHHPVHVEHISHDAGGYGGGHGGHSSYGSDWNKNLDEAQNLAYSAYSRSS</sequence>
<dbReference type="EMBL" id="ODYU01001052">
    <property type="protein sequence ID" value="SOQ36759.1"/>
    <property type="molecule type" value="Genomic_DNA"/>
</dbReference>
<name>A0A2H1V7I4_SPOFR</name>